<comment type="subcellular location">
    <subcellularLocation>
        <location evidence="1">Membrane</location>
        <topology evidence="1">Single-pass membrane protein</topology>
    </subcellularLocation>
</comment>
<evidence type="ECO:0000259" key="6">
    <source>
        <dbReference type="Pfam" id="PF04357"/>
    </source>
</evidence>
<evidence type="ECO:0000256" key="3">
    <source>
        <dbReference type="ARBA" id="ARBA00022989"/>
    </source>
</evidence>
<dbReference type="RefSeq" id="WP_155318677.1">
    <property type="nucleotide sequence ID" value="NZ_AP021874.1"/>
</dbReference>
<keyword evidence="2 5" id="KW-0812">Transmembrane</keyword>
<organism evidence="7 8">
    <name type="scientific">Desulfosarcina alkanivorans</name>
    <dbReference type="NCBI Taxonomy" id="571177"/>
    <lineage>
        <taxon>Bacteria</taxon>
        <taxon>Pseudomonadati</taxon>
        <taxon>Thermodesulfobacteriota</taxon>
        <taxon>Desulfobacteria</taxon>
        <taxon>Desulfobacterales</taxon>
        <taxon>Desulfosarcinaceae</taxon>
        <taxon>Desulfosarcina</taxon>
    </lineage>
</organism>
<keyword evidence="4 5" id="KW-0472">Membrane</keyword>
<evidence type="ECO:0000256" key="2">
    <source>
        <dbReference type="ARBA" id="ARBA00022692"/>
    </source>
</evidence>
<dbReference type="InterPro" id="IPR007452">
    <property type="entry name" value="TamB_C"/>
</dbReference>
<dbReference type="PANTHER" id="PTHR36985">
    <property type="entry name" value="TRANSLOCATION AND ASSEMBLY MODULE SUBUNIT TAMB"/>
    <property type="match status" value="1"/>
</dbReference>
<reference evidence="7 8" key="1">
    <citation type="submission" date="2019-11" db="EMBL/GenBank/DDBJ databases">
        <title>Comparative genomics of hydrocarbon-degrading Desulfosarcina strains.</title>
        <authorList>
            <person name="Watanabe M."/>
            <person name="Kojima H."/>
            <person name="Fukui M."/>
        </authorList>
    </citation>
    <scope>NUCLEOTIDE SEQUENCE [LARGE SCALE GENOMIC DNA]</scope>
    <source>
        <strain evidence="7 8">PL12</strain>
    </source>
</reference>
<dbReference type="GO" id="GO:0097347">
    <property type="term" value="C:TAM protein secretion complex"/>
    <property type="evidence" value="ECO:0007669"/>
    <property type="project" value="TreeGrafter"/>
</dbReference>
<proteinExistence type="predicted"/>
<dbReference type="GO" id="GO:0009306">
    <property type="term" value="P:protein secretion"/>
    <property type="evidence" value="ECO:0007669"/>
    <property type="project" value="InterPro"/>
</dbReference>
<dbReference type="OrthoDB" id="5475916at2"/>
<dbReference type="Proteomes" id="UP000427906">
    <property type="component" value="Chromosome"/>
</dbReference>
<feature type="domain" description="Translocation and assembly module TamB C-terminal" evidence="6">
    <location>
        <begin position="1061"/>
        <end position="1404"/>
    </location>
</feature>
<dbReference type="PANTHER" id="PTHR36985:SF1">
    <property type="entry name" value="TRANSLOCATION AND ASSEMBLY MODULE SUBUNIT TAMB"/>
    <property type="match status" value="1"/>
</dbReference>
<name>A0A5K7YS37_9BACT</name>
<feature type="transmembrane region" description="Helical" evidence="5">
    <location>
        <begin position="7"/>
        <end position="30"/>
    </location>
</feature>
<gene>
    <name evidence="7" type="ORF">DSCA_46790</name>
</gene>
<dbReference type="Pfam" id="PF04357">
    <property type="entry name" value="TamB"/>
    <property type="match status" value="1"/>
</dbReference>
<protein>
    <recommendedName>
        <fullName evidence="6">Translocation and assembly module TamB C-terminal domain-containing protein</fullName>
    </recommendedName>
</protein>
<evidence type="ECO:0000256" key="1">
    <source>
        <dbReference type="ARBA" id="ARBA00004167"/>
    </source>
</evidence>
<keyword evidence="8" id="KW-1185">Reference proteome</keyword>
<accession>A0A5K7YS37</accession>
<dbReference type="GO" id="GO:0005886">
    <property type="term" value="C:plasma membrane"/>
    <property type="evidence" value="ECO:0007669"/>
    <property type="project" value="InterPro"/>
</dbReference>
<evidence type="ECO:0000256" key="4">
    <source>
        <dbReference type="ARBA" id="ARBA00023136"/>
    </source>
</evidence>
<keyword evidence="3 5" id="KW-1133">Transmembrane helix</keyword>
<evidence type="ECO:0000313" key="7">
    <source>
        <dbReference type="EMBL" id="BBO70749.1"/>
    </source>
</evidence>
<dbReference type="EMBL" id="AP021874">
    <property type="protein sequence ID" value="BBO70749.1"/>
    <property type="molecule type" value="Genomic_DNA"/>
</dbReference>
<evidence type="ECO:0000313" key="8">
    <source>
        <dbReference type="Proteomes" id="UP000427906"/>
    </source>
</evidence>
<evidence type="ECO:0000256" key="5">
    <source>
        <dbReference type="SAM" id="Phobius"/>
    </source>
</evidence>
<sequence length="1405" mass="150375">MKTGLKSILLISAVLVAGAAIVFCSALFWIQSSHGLRWVQARINTAIPGTITILRHRLSPVRQRLDLYRVVLHDSEGVALAGVDHIAVQLDGWSLWRREIRLEHTLIQAPWADLAVDEATGVNLIAALVSPDRAKKTEVPAPDSAGLPFNVVIESARLGDGRFTFSSPDTAMHLEVNGLTLSADGNLMARSGNLELAADRVRFSSAGIRPEPARIVLRAHLDGDKLSLPALDVTAGRTTLRLSGSAERLYTTPRIDSLLSVESHLAELKAIFNLAGDHSGPVNTTLTLKGAVANPDARLVLAVGGGRIAGQPLEHAELTMAIEDRQVTIGPAALKLAEGVVNLNGTLNLREAFPNGFLAPLSDANAVAYAITLDQNIPDLNPWLKPYIDIGGKMAGRLLVSGNGIRPSEISARMTMAESVRGLFAPGMERPVDADMNLSARVARGMISISPLNLSADGIELSGEGRFQMAEKTLAGKLSLTAEDLSRVLAVAGMPSVNGACEAKLTVDGSLNRPQFSVDLESKGLTIDTVVIGDLRVNASMDHEGRLNLSTLNLQNRDSRIQGNGRLRLLPGSGGIDPQFANTLALTLKTLSPGDFLKSAAISGTLDGRLQMDGPLGMLTGALSLSGRALGTDGIRIGDADARMRLNAGTVYVDRLHLRNRASTLEAAGGIQLLAPGTLRPVEDPSIDFSAESDHLDPGDFFEGASGDFTFSALLNGSLESPGGRLTLKGRQIDLAGQAIETIALDARMEDRRLWLDPFIVTVAPGEKIAGGGSVGLDKSIDLYVKSTGVSTARIQRLHDFFPGEGTLHIDATGKGNMTNPDIEGRLTVSDMLINDEPIDDVHLSFSLHDMQVRTTGKLNFDVDAACDLNKGTFDARLAFDRTETAGWFKALGKPGFHGTLTGRVEAAGSIHDAANATASVDLSAFHLLFEDSSLVRSDRIVARLAEGELSFPGVEMALLDSGRLRLEGNARLGGRLDMTVDGRIPLSAARGFGDQWAGSTGTVALAGEVHGRADAPLIDARIELENIGMPVPGLVQQLHNLNGRIHLTADTIRIEALRGQLGPGSFSVDGTLGHEQFTLRRMNLAIDARSLQLDVPDTLTVILNGDVSITGRDRSAHARGEIVLLGGVYYKDVNINLLQMAATRQRAVAPATRPPSVPFFDTISLDIAVGHREPFMVQNNLAQLEISPDLKIGGRLAHPIVSGRAQVKTGTVTFQKKTFDVKKGVIDFVNPYRTEAEIDIESQTQIRSWKINLALKGTPDNLDITLSSTPEETDANILSLILFGRTAQELTAGEGGAQRTTGQIMAEMIAETLGDDIRRATGVDILQMETNGSDDSQDSEGVKVTVGKHLSDRMTVKYAVETKDGEITQRAITEYKLLEHILVSGFQDTKGIYGSELVFRIEFR</sequence>
<dbReference type="KEGG" id="dalk:DSCA_46790"/>